<feature type="domain" description="PKD" evidence="1">
    <location>
        <begin position="393"/>
        <end position="476"/>
    </location>
</feature>
<dbReference type="InterPro" id="IPR007742">
    <property type="entry name" value="NosD_dom"/>
</dbReference>
<dbReference type="EMBL" id="CP009520">
    <property type="protein sequence ID" value="AKB45370.1"/>
    <property type="molecule type" value="Genomic_DNA"/>
</dbReference>
<dbReference type="PATRIC" id="fig|1434123.4.peg.3810"/>
<feature type="domain" description="PKD" evidence="1">
    <location>
        <begin position="785"/>
        <end position="865"/>
    </location>
</feature>
<dbReference type="PROSITE" id="PS50093">
    <property type="entry name" value="PKD"/>
    <property type="match status" value="6"/>
</dbReference>
<dbReference type="GeneID" id="24811629"/>
<dbReference type="Pfam" id="PF18911">
    <property type="entry name" value="PKD_4"/>
    <property type="match status" value="6"/>
</dbReference>
<dbReference type="InterPro" id="IPR006626">
    <property type="entry name" value="PbH1"/>
</dbReference>
<organism evidence="2 3">
    <name type="scientific">Methanosarcina vacuolata Z-761</name>
    <dbReference type="NCBI Taxonomy" id="1434123"/>
    <lineage>
        <taxon>Archaea</taxon>
        <taxon>Methanobacteriati</taxon>
        <taxon>Methanobacteriota</taxon>
        <taxon>Stenosarchaea group</taxon>
        <taxon>Methanomicrobia</taxon>
        <taxon>Methanosarcinales</taxon>
        <taxon>Methanosarcinaceae</taxon>
        <taxon>Methanosarcina</taxon>
    </lineage>
</organism>
<dbReference type="AlphaFoldDB" id="A0A0E3Q6W7"/>
<gene>
    <name evidence="2" type="ORF">MSVAZ_3101</name>
</gene>
<dbReference type="Gene3D" id="2.60.40.10">
    <property type="entry name" value="Immunoglobulins"/>
    <property type="match status" value="6"/>
</dbReference>
<protein>
    <submittedName>
        <fullName evidence="2">Cell surface protein</fullName>
    </submittedName>
</protein>
<keyword evidence="3" id="KW-1185">Reference proteome</keyword>
<dbReference type="RefSeq" id="WP_084626179.1">
    <property type="nucleotide sequence ID" value="NZ_CP009520.1"/>
</dbReference>
<dbReference type="Pfam" id="PF05048">
    <property type="entry name" value="NosD"/>
    <property type="match status" value="1"/>
</dbReference>
<feature type="domain" description="PKD" evidence="1">
    <location>
        <begin position="488"/>
        <end position="571"/>
    </location>
</feature>
<dbReference type="NCBIfam" id="TIGR03804">
    <property type="entry name" value="para_beta_helix"/>
    <property type="match status" value="3"/>
</dbReference>
<feature type="domain" description="PKD" evidence="1">
    <location>
        <begin position="311"/>
        <end position="394"/>
    </location>
</feature>
<proteinExistence type="predicted"/>
<dbReference type="FunFam" id="2.60.40.10:FF:000270">
    <property type="entry name" value="Cell surface protein"/>
    <property type="match status" value="6"/>
</dbReference>
<dbReference type="KEGG" id="mvc:MSVAZ_3101"/>
<dbReference type="PANTHER" id="PTHR36842:SF1">
    <property type="entry name" value="PROTEIN TOLB"/>
    <property type="match status" value="1"/>
</dbReference>
<feature type="domain" description="PKD" evidence="1">
    <location>
        <begin position="679"/>
        <end position="762"/>
    </location>
</feature>
<dbReference type="InterPro" id="IPR011050">
    <property type="entry name" value="Pectin_lyase_fold/virulence"/>
</dbReference>
<reference evidence="2 3" key="1">
    <citation type="submission" date="2014-07" db="EMBL/GenBank/DDBJ databases">
        <title>Methanogenic archaea and the global carbon cycle.</title>
        <authorList>
            <person name="Henriksen J.R."/>
            <person name="Luke J."/>
            <person name="Reinhart S."/>
            <person name="Benedict M.N."/>
            <person name="Youngblut N.D."/>
            <person name="Metcalf M.E."/>
            <person name="Whitaker R.J."/>
            <person name="Metcalf W.W."/>
        </authorList>
    </citation>
    <scope>NUCLEOTIDE SEQUENCE [LARGE SCALE GENOMIC DNA]</scope>
    <source>
        <strain evidence="2 3">Z-761</strain>
    </source>
</reference>
<dbReference type="SUPFAM" id="SSF51126">
    <property type="entry name" value="Pectin lyase-like"/>
    <property type="match status" value="1"/>
</dbReference>
<accession>A0A0E3Q6W7</accession>
<feature type="domain" description="PKD" evidence="1">
    <location>
        <begin position="580"/>
        <end position="663"/>
    </location>
</feature>
<dbReference type="InterPro" id="IPR000601">
    <property type="entry name" value="PKD_dom"/>
</dbReference>
<dbReference type="STRING" id="1434123.MSVAZ_3101"/>
<name>A0A0E3Q6W7_9EURY</name>
<dbReference type="Gene3D" id="2.160.20.10">
    <property type="entry name" value="Single-stranded right-handed beta-helix, Pectin lyase-like"/>
    <property type="match status" value="1"/>
</dbReference>
<evidence type="ECO:0000313" key="2">
    <source>
        <dbReference type="EMBL" id="AKB45370.1"/>
    </source>
</evidence>
<dbReference type="SUPFAM" id="SSF49299">
    <property type="entry name" value="PKD domain"/>
    <property type="match status" value="6"/>
</dbReference>
<dbReference type="SMART" id="SM00089">
    <property type="entry name" value="PKD"/>
    <property type="match status" value="6"/>
</dbReference>
<evidence type="ECO:0000313" key="3">
    <source>
        <dbReference type="Proteomes" id="UP000033096"/>
    </source>
</evidence>
<dbReference type="SMART" id="SM00710">
    <property type="entry name" value="PbH1"/>
    <property type="match status" value="6"/>
</dbReference>
<dbReference type="CDD" id="cd00146">
    <property type="entry name" value="PKD"/>
    <property type="match status" value="6"/>
</dbReference>
<dbReference type="InterPro" id="IPR012334">
    <property type="entry name" value="Pectin_lyas_fold"/>
</dbReference>
<dbReference type="Proteomes" id="UP000033096">
    <property type="component" value="Chromosome"/>
</dbReference>
<dbReference type="InterPro" id="IPR035986">
    <property type="entry name" value="PKD_dom_sf"/>
</dbReference>
<evidence type="ECO:0000259" key="1">
    <source>
        <dbReference type="PROSITE" id="PS50093"/>
    </source>
</evidence>
<dbReference type="InterPro" id="IPR022441">
    <property type="entry name" value="Para_beta_helix_rpt-2"/>
</dbReference>
<dbReference type="InterPro" id="IPR022409">
    <property type="entry name" value="PKD/Chitinase_dom"/>
</dbReference>
<dbReference type="HOGENOM" id="CLU_305366_0_0_2"/>
<dbReference type="InterPro" id="IPR013783">
    <property type="entry name" value="Ig-like_fold"/>
</dbReference>
<sequence length="865" mass="90755">MDGGIKIKKLNTLLVAIFILALISSLGAATEIIVQPGDSIQTAVNSSSSGDIITINPGTYIENIIVTKNDLTIRSKSGNPDNTIIKAKSSGANVFLLQGDNIKISGLKAVGATRSGYSGICLSSCSNCVIENNKLLSNCYGIYLLRSKGDKLSKNTATNNLQYGIVLGTATDNTISGNIALNNGRGIHIGNSDGNTLSGNTVQNNNIYGFYICGKSDTNKIYNNYFNDTNMTIKNGIGNSYNTKKTAGTNIVGGPYIGGNFWGKPNGTGFSNTAVDNDRDGISDSAYKNIAGSIYSDNLPLVVYKPKSTKPVAAFSASPTSGKAPLNVKFTDKSTGTPASWYWNFGDGSKSYLQNPVHKYSKAGAYNVSLIVKNAAGRSTVTKTGYIKVISKPVAAFSGSPTSGKAPLNVKFTDKSTGIPASWYWNFGDGSKSYLQNPVHKYSKAGTYTVSLIAKNAAGRSTVTKTGYIKVTGTSQTSTAALFASSTPTAALSASPTSGKTPLTVDFTDNSTGSPTSWKWDFGDGTDSTEQSPTHTYSAAGTYTVKLTATNAAGSNTVTKPDYIIVTATSQTLTETSQTPVADFWASSLSGKAPLNVTFTDTSTGSPTSWEWDFGDGTDSTEQSPAHTYSAAGTYTVKLTATNAAGNSTKTKSNYITVTGNSQTLTATSQTLTETSQMPVADFWASQLSGNAPLDATFTDTSTGSPTSWEWDFGDGTYSTEQSPTHTYSAAGTYTVKLTATNEAGNSTKTKSNYITVTGASQTLTETSQTLTETSQTLTETSQMPVADFWASPLSGTAPLDATFTDTSTGSPTSWEWDFGDGTDSTEQNPTHTYSAAGTYTVKLTATNAAGSGTKTKSNYIKVAK</sequence>
<dbReference type="PANTHER" id="PTHR36842">
    <property type="entry name" value="PROTEIN TOLB HOMOLOG"/>
    <property type="match status" value="1"/>
</dbReference>